<sequence>MCAAAVTAGLLARLLPETKGQRLPETIEDVEQTRNKLVSLPIQEQPDIPMEPLMNDKIEKGT</sequence>
<name>A0A0E9XD04_ANGAN</name>
<protein>
    <submittedName>
        <fullName evidence="1">Uncharacterized protein</fullName>
    </submittedName>
</protein>
<accession>A0A0E9XD04</accession>
<reference evidence="1" key="2">
    <citation type="journal article" date="2015" name="Fish Shellfish Immunol.">
        <title>Early steps in the European eel (Anguilla anguilla)-Vibrio vulnificus interaction in the gills: Role of the RtxA13 toxin.</title>
        <authorList>
            <person name="Callol A."/>
            <person name="Pajuelo D."/>
            <person name="Ebbesson L."/>
            <person name="Teles M."/>
            <person name="MacKenzie S."/>
            <person name="Amaro C."/>
        </authorList>
    </citation>
    <scope>NUCLEOTIDE SEQUENCE</scope>
</reference>
<organism evidence="1">
    <name type="scientific">Anguilla anguilla</name>
    <name type="common">European freshwater eel</name>
    <name type="synonym">Muraena anguilla</name>
    <dbReference type="NCBI Taxonomy" id="7936"/>
    <lineage>
        <taxon>Eukaryota</taxon>
        <taxon>Metazoa</taxon>
        <taxon>Chordata</taxon>
        <taxon>Craniata</taxon>
        <taxon>Vertebrata</taxon>
        <taxon>Euteleostomi</taxon>
        <taxon>Actinopterygii</taxon>
        <taxon>Neopterygii</taxon>
        <taxon>Teleostei</taxon>
        <taxon>Anguilliformes</taxon>
        <taxon>Anguillidae</taxon>
        <taxon>Anguilla</taxon>
    </lineage>
</organism>
<dbReference type="EMBL" id="GBXM01007950">
    <property type="protein sequence ID" value="JAI00628.1"/>
    <property type="molecule type" value="Transcribed_RNA"/>
</dbReference>
<reference evidence="1" key="1">
    <citation type="submission" date="2014-11" db="EMBL/GenBank/DDBJ databases">
        <authorList>
            <person name="Amaro Gonzalez C."/>
        </authorList>
    </citation>
    <scope>NUCLEOTIDE SEQUENCE</scope>
</reference>
<proteinExistence type="predicted"/>
<evidence type="ECO:0000313" key="1">
    <source>
        <dbReference type="EMBL" id="JAI00628.1"/>
    </source>
</evidence>
<dbReference type="AlphaFoldDB" id="A0A0E9XD04"/>